<evidence type="ECO:0000313" key="5">
    <source>
        <dbReference type="Proteomes" id="UP000075714"/>
    </source>
</evidence>
<sequence>MAARRHEWELSLSAAEVAEVEAAVAALLQQAEAGPANADGGGGDAGLTAAAQQLLAGLTPERFPLPTLGPRLAALRQELLHGRGFALLRRLPVDSCDVVGLLCLREAASGGDSLLVSADTLFNELRSAAPHLAARLLAPMPHDRRGEVPAGQLPFFDIPVFSWFEEQLTVFYQRQYFDSAQRFPEARRLTEEDVAALDALDALANDSRLNLTMRLAPGDMQWVHNHNMLHDRTAFTDHPEPGRRRHLLRLWLAVPGARPLPPAFAARYGSLTVGDRGGIVVPGMQLTVPLKPE</sequence>
<keyword evidence="1" id="KW-0560">Oxidoreductase</keyword>
<keyword evidence="5" id="KW-1185">Reference proteome</keyword>
<dbReference type="InterPro" id="IPR042098">
    <property type="entry name" value="TauD-like_sf"/>
</dbReference>
<comment type="caution">
    <text evidence="4">The sequence shown here is derived from an EMBL/GenBank/DDBJ whole genome shotgun (WGS) entry which is preliminary data.</text>
</comment>
<protein>
    <recommendedName>
        <fullName evidence="3">TauD/TfdA-like domain-containing protein</fullName>
    </recommendedName>
</protein>
<evidence type="ECO:0000259" key="3">
    <source>
        <dbReference type="Pfam" id="PF02668"/>
    </source>
</evidence>
<dbReference type="EMBL" id="LSYV01000063">
    <property type="protein sequence ID" value="KXZ44802.1"/>
    <property type="molecule type" value="Genomic_DNA"/>
</dbReference>
<dbReference type="Proteomes" id="UP000075714">
    <property type="component" value="Unassembled WGS sequence"/>
</dbReference>
<dbReference type="PANTHER" id="PTHR10696">
    <property type="entry name" value="GAMMA-BUTYROBETAINE HYDROXYLASE-RELATED"/>
    <property type="match status" value="1"/>
</dbReference>
<dbReference type="PANTHER" id="PTHR10696:SF56">
    <property type="entry name" value="TAUD_TFDA-LIKE DOMAIN-CONTAINING PROTEIN"/>
    <property type="match status" value="1"/>
</dbReference>
<dbReference type="OrthoDB" id="272271at2759"/>
<gene>
    <name evidence="4" type="ORF">GPECTOR_62g917</name>
</gene>
<keyword evidence="2" id="KW-0045">Antibiotic biosynthesis</keyword>
<dbReference type="STRING" id="33097.A0A150G4L7"/>
<evidence type="ECO:0000313" key="4">
    <source>
        <dbReference type="EMBL" id="KXZ44802.1"/>
    </source>
</evidence>
<reference evidence="5" key="1">
    <citation type="journal article" date="2016" name="Nat. Commun.">
        <title>The Gonium pectorale genome demonstrates co-option of cell cycle regulation during the evolution of multicellularity.</title>
        <authorList>
            <person name="Hanschen E.R."/>
            <person name="Marriage T.N."/>
            <person name="Ferris P.J."/>
            <person name="Hamaji T."/>
            <person name="Toyoda A."/>
            <person name="Fujiyama A."/>
            <person name="Neme R."/>
            <person name="Noguchi H."/>
            <person name="Minakuchi Y."/>
            <person name="Suzuki M."/>
            <person name="Kawai-Toyooka H."/>
            <person name="Smith D.R."/>
            <person name="Sparks H."/>
            <person name="Anderson J."/>
            <person name="Bakaric R."/>
            <person name="Luria V."/>
            <person name="Karger A."/>
            <person name="Kirschner M.W."/>
            <person name="Durand P.M."/>
            <person name="Michod R.E."/>
            <person name="Nozaki H."/>
            <person name="Olson B.J."/>
        </authorList>
    </citation>
    <scope>NUCLEOTIDE SEQUENCE [LARGE SCALE GENOMIC DNA]</scope>
    <source>
        <strain evidence="5">NIES-2863</strain>
    </source>
</reference>
<dbReference type="Pfam" id="PF02668">
    <property type="entry name" value="TauD"/>
    <property type="match status" value="1"/>
</dbReference>
<dbReference type="Gene3D" id="3.60.130.10">
    <property type="entry name" value="Clavaminate synthase-like"/>
    <property type="match status" value="1"/>
</dbReference>
<dbReference type="AlphaFoldDB" id="A0A150G4L7"/>
<dbReference type="GO" id="GO:0016491">
    <property type="term" value="F:oxidoreductase activity"/>
    <property type="evidence" value="ECO:0007669"/>
    <property type="project" value="UniProtKB-KW"/>
</dbReference>
<dbReference type="GO" id="GO:0017000">
    <property type="term" value="P:antibiotic biosynthetic process"/>
    <property type="evidence" value="ECO:0007669"/>
    <property type="project" value="UniProtKB-KW"/>
</dbReference>
<dbReference type="InterPro" id="IPR050411">
    <property type="entry name" value="AlphaKG_dependent_hydroxylases"/>
</dbReference>
<dbReference type="InterPro" id="IPR003819">
    <property type="entry name" value="TauD/TfdA-like"/>
</dbReference>
<evidence type="ECO:0000256" key="2">
    <source>
        <dbReference type="ARBA" id="ARBA00023194"/>
    </source>
</evidence>
<name>A0A150G4L7_GONPE</name>
<feature type="domain" description="TauD/TfdA-like" evidence="3">
    <location>
        <begin position="97"/>
        <end position="251"/>
    </location>
</feature>
<accession>A0A150G4L7</accession>
<organism evidence="4 5">
    <name type="scientific">Gonium pectorale</name>
    <name type="common">Green alga</name>
    <dbReference type="NCBI Taxonomy" id="33097"/>
    <lineage>
        <taxon>Eukaryota</taxon>
        <taxon>Viridiplantae</taxon>
        <taxon>Chlorophyta</taxon>
        <taxon>core chlorophytes</taxon>
        <taxon>Chlorophyceae</taxon>
        <taxon>CS clade</taxon>
        <taxon>Chlamydomonadales</taxon>
        <taxon>Volvocaceae</taxon>
        <taxon>Gonium</taxon>
    </lineage>
</organism>
<evidence type="ECO:0000256" key="1">
    <source>
        <dbReference type="ARBA" id="ARBA00023002"/>
    </source>
</evidence>
<dbReference type="SUPFAM" id="SSF51197">
    <property type="entry name" value="Clavaminate synthase-like"/>
    <property type="match status" value="1"/>
</dbReference>
<proteinExistence type="predicted"/>